<evidence type="ECO:0008006" key="3">
    <source>
        <dbReference type="Google" id="ProtNLM"/>
    </source>
</evidence>
<dbReference type="NCBIfam" id="NF041023">
    <property type="entry name" value="PP0621_fam"/>
    <property type="match status" value="1"/>
</dbReference>
<evidence type="ECO:0000313" key="2">
    <source>
        <dbReference type="Proteomes" id="UP000249633"/>
    </source>
</evidence>
<dbReference type="InterPro" id="IPR049708">
    <property type="entry name" value="PP0621-like"/>
</dbReference>
<dbReference type="EMBL" id="QFOD01000002">
    <property type="protein sequence ID" value="PZP35626.1"/>
    <property type="molecule type" value="Genomic_DNA"/>
</dbReference>
<protein>
    <recommendedName>
        <fullName evidence="3">Deaminase</fullName>
    </recommendedName>
</protein>
<name>A0A2W5FRD9_9BURK</name>
<organism evidence="1 2">
    <name type="scientific">Roseateles depolymerans</name>
    <dbReference type="NCBI Taxonomy" id="76731"/>
    <lineage>
        <taxon>Bacteria</taxon>
        <taxon>Pseudomonadati</taxon>
        <taxon>Pseudomonadota</taxon>
        <taxon>Betaproteobacteria</taxon>
        <taxon>Burkholderiales</taxon>
        <taxon>Sphaerotilaceae</taxon>
        <taxon>Roseateles</taxon>
    </lineage>
</organism>
<dbReference type="Proteomes" id="UP000249633">
    <property type="component" value="Unassembled WGS sequence"/>
</dbReference>
<evidence type="ECO:0000313" key="1">
    <source>
        <dbReference type="EMBL" id="PZP35626.1"/>
    </source>
</evidence>
<reference evidence="1 2" key="1">
    <citation type="submission" date="2017-08" db="EMBL/GenBank/DDBJ databases">
        <title>Infants hospitalized years apart are colonized by the same room-sourced microbial strains.</title>
        <authorList>
            <person name="Brooks B."/>
            <person name="Olm M.R."/>
            <person name="Firek B.A."/>
            <person name="Baker R."/>
            <person name="Thomas B.C."/>
            <person name="Morowitz M.J."/>
            <person name="Banfield J.F."/>
        </authorList>
    </citation>
    <scope>NUCLEOTIDE SEQUENCE [LARGE SCALE GENOMIC DNA]</scope>
    <source>
        <strain evidence="1">S2_012_000_R2_81</strain>
    </source>
</reference>
<dbReference type="AlphaFoldDB" id="A0A2W5FRD9"/>
<proteinExistence type="predicted"/>
<sequence>MKYLLLIALLLLYLFGLKRVRPKRQPPPPAAQPVPEKPQQMVSCAECGLHMPADEALPGLGGMFCSSEHRAAFEERRGPY</sequence>
<comment type="caution">
    <text evidence="1">The sequence shown here is derived from an EMBL/GenBank/DDBJ whole genome shotgun (WGS) entry which is preliminary data.</text>
</comment>
<gene>
    <name evidence="1" type="ORF">DI603_02280</name>
</gene>
<accession>A0A2W5FRD9</accession>